<accession>A0A8J6JAB3</accession>
<dbReference type="Pfam" id="PF00027">
    <property type="entry name" value="cNMP_binding"/>
    <property type="match status" value="1"/>
</dbReference>
<keyword evidence="6" id="KW-1185">Reference proteome</keyword>
<dbReference type="PROSITE" id="PS50042">
    <property type="entry name" value="CNMP_BINDING_3"/>
    <property type="match status" value="1"/>
</dbReference>
<dbReference type="InterPro" id="IPR000595">
    <property type="entry name" value="cNMP-bd_dom"/>
</dbReference>
<dbReference type="SUPFAM" id="SSF51206">
    <property type="entry name" value="cAMP-binding domain-like"/>
    <property type="match status" value="1"/>
</dbReference>
<evidence type="ECO:0000313" key="6">
    <source>
        <dbReference type="Proteomes" id="UP000607645"/>
    </source>
</evidence>
<dbReference type="RefSeq" id="WP_155147026.1">
    <property type="nucleotide sequence ID" value="NZ_JACOPQ010000001.1"/>
</dbReference>
<dbReference type="AlphaFoldDB" id="A0A8J6JAB3"/>
<evidence type="ECO:0000313" key="5">
    <source>
        <dbReference type="EMBL" id="MBC5735736.1"/>
    </source>
</evidence>
<evidence type="ECO:0000259" key="4">
    <source>
        <dbReference type="PROSITE" id="PS50042"/>
    </source>
</evidence>
<dbReference type="InterPro" id="IPR012318">
    <property type="entry name" value="HTH_CRP"/>
</dbReference>
<dbReference type="InterPro" id="IPR050397">
    <property type="entry name" value="Env_Response_Regulators"/>
</dbReference>
<keyword evidence="1" id="KW-0805">Transcription regulation</keyword>
<dbReference type="InterPro" id="IPR036390">
    <property type="entry name" value="WH_DNA-bd_sf"/>
</dbReference>
<reference evidence="5" key="1">
    <citation type="submission" date="2020-08" db="EMBL/GenBank/DDBJ databases">
        <title>Genome public.</title>
        <authorList>
            <person name="Liu C."/>
            <person name="Sun Q."/>
        </authorList>
    </citation>
    <scope>NUCLEOTIDE SEQUENCE</scope>
    <source>
        <strain evidence="5">NSJ-52</strain>
    </source>
</reference>
<dbReference type="GO" id="GO:0003700">
    <property type="term" value="F:DNA-binding transcription factor activity"/>
    <property type="evidence" value="ECO:0007669"/>
    <property type="project" value="TreeGrafter"/>
</dbReference>
<protein>
    <submittedName>
        <fullName evidence="5">Crp/Fnr family transcriptional regulator</fullName>
    </submittedName>
</protein>
<keyword evidence="2" id="KW-0238">DNA-binding</keyword>
<dbReference type="PANTHER" id="PTHR24567:SF26">
    <property type="entry name" value="REGULATORY PROTEIN YEIL"/>
    <property type="match status" value="1"/>
</dbReference>
<dbReference type="CDD" id="cd00038">
    <property type="entry name" value="CAP_ED"/>
    <property type="match status" value="1"/>
</dbReference>
<evidence type="ECO:0000256" key="2">
    <source>
        <dbReference type="ARBA" id="ARBA00023125"/>
    </source>
</evidence>
<organism evidence="5 6">
    <name type="scientific">Lawsonibacter faecis</name>
    <dbReference type="NCBI Taxonomy" id="2763052"/>
    <lineage>
        <taxon>Bacteria</taxon>
        <taxon>Bacillati</taxon>
        <taxon>Bacillota</taxon>
        <taxon>Clostridia</taxon>
        <taxon>Eubacteriales</taxon>
        <taxon>Oscillospiraceae</taxon>
        <taxon>Lawsonibacter</taxon>
    </lineage>
</organism>
<dbReference type="InterPro" id="IPR014710">
    <property type="entry name" value="RmlC-like_jellyroll"/>
</dbReference>
<dbReference type="GO" id="GO:0003677">
    <property type="term" value="F:DNA binding"/>
    <property type="evidence" value="ECO:0007669"/>
    <property type="project" value="UniProtKB-KW"/>
</dbReference>
<dbReference type="Gene3D" id="2.60.120.10">
    <property type="entry name" value="Jelly Rolls"/>
    <property type="match status" value="1"/>
</dbReference>
<sequence length="220" mass="23556">MAQLNPEELTLLRGVFLFQGAEALADAAAADPRCQIAVAGRGQIIYAPHQFQHSLGVLLSGRVQVSKGELLVSSLGPGDLFGAAALFNDREDYATTLTARASCRLLFFPQEQVAGLLEAHPGLARNYIRYLSGRIRFLDRKIEGLIAGSAERRLAQYLLERQADGAVVLDCSVTGLAGRLNVSRASLYRALDSLAAAGAIEKNGRTVRILDSAGLDSLPH</sequence>
<dbReference type="EMBL" id="JACOPQ010000001">
    <property type="protein sequence ID" value="MBC5735736.1"/>
    <property type="molecule type" value="Genomic_DNA"/>
</dbReference>
<dbReference type="Pfam" id="PF13545">
    <property type="entry name" value="HTH_Crp_2"/>
    <property type="match status" value="1"/>
</dbReference>
<dbReference type="SMART" id="SM00100">
    <property type="entry name" value="cNMP"/>
    <property type="match status" value="1"/>
</dbReference>
<comment type="caution">
    <text evidence="5">The sequence shown here is derived from an EMBL/GenBank/DDBJ whole genome shotgun (WGS) entry which is preliminary data.</text>
</comment>
<gene>
    <name evidence="5" type="ORF">H8S62_01760</name>
</gene>
<name>A0A8J6JAB3_9FIRM</name>
<dbReference type="InterPro" id="IPR018490">
    <property type="entry name" value="cNMP-bd_dom_sf"/>
</dbReference>
<proteinExistence type="predicted"/>
<evidence type="ECO:0000256" key="1">
    <source>
        <dbReference type="ARBA" id="ARBA00023015"/>
    </source>
</evidence>
<keyword evidence="3" id="KW-0804">Transcription</keyword>
<dbReference type="PANTHER" id="PTHR24567">
    <property type="entry name" value="CRP FAMILY TRANSCRIPTIONAL REGULATORY PROTEIN"/>
    <property type="match status" value="1"/>
</dbReference>
<dbReference type="Proteomes" id="UP000607645">
    <property type="component" value="Unassembled WGS sequence"/>
</dbReference>
<dbReference type="GO" id="GO:0005829">
    <property type="term" value="C:cytosol"/>
    <property type="evidence" value="ECO:0007669"/>
    <property type="project" value="TreeGrafter"/>
</dbReference>
<dbReference type="SUPFAM" id="SSF46785">
    <property type="entry name" value="Winged helix' DNA-binding domain"/>
    <property type="match status" value="1"/>
</dbReference>
<evidence type="ECO:0000256" key="3">
    <source>
        <dbReference type="ARBA" id="ARBA00023163"/>
    </source>
</evidence>
<feature type="domain" description="Cyclic nucleotide-binding" evidence="4">
    <location>
        <begin position="17"/>
        <end position="117"/>
    </location>
</feature>